<gene>
    <name evidence="1" type="ORF">ACFQT0_30095</name>
</gene>
<accession>A0ABW2UG58</accession>
<proteinExistence type="predicted"/>
<comment type="caution">
    <text evidence="1">The sequence shown here is derived from an EMBL/GenBank/DDBJ whole genome shotgun (WGS) entry which is preliminary data.</text>
</comment>
<organism evidence="1 2">
    <name type="scientific">Hymenobacter humi</name>
    <dbReference type="NCBI Taxonomy" id="1411620"/>
    <lineage>
        <taxon>Bacteria</taxon>
        <taxon>Pseudomonadati</taxon>
        <taxon>Bacteroidota</taxon>
        <taxon>Cytophagia</taxon>
        <taxon>Cytophagales</taxon>
        <taxon>Hymenobacteraceae</taxon>
        <taxon>Hymenobacter</taxon>
    </lineage>
</organism>
<dbReference type="RefSeq" id="WP_380207128.1">
    <property type="nucleotide sequence ID" value="NZ_JBHTEK010000006.1"/>
</dbReference>
<dbReference type="EMBL" id="JBHTEK010000006">
    <property type="protein sequence ID" value="MFC7671174.1"/>
    <property type="molecule type" value="Genomic_DNA"/>
</dbReference>
<evidence type="ECO:0000313" key="1">
    <source>
        <dbReference type="EMBL" id="MFC7671174.1"/>
    </source>
</evidence>
<reference evidence="2" key="1">
    <citation type="journal article" date="2019" name="Int. J. Syst. Evol. Microbiol.">
        <title>The Global Catalogue of Microorganisms (GCM) 10K type strain sequencing project: providing services to taxonomists for standard genome sequencing and annotation.</title>
        <authorList>
            <consortium name="The Broad Institute Genomics Platform"/>
            <consortium name="The Broad Institute Genome Sequencing Center for Infectious Disease"/>
            <person name="Wu L."/>
            <person name="Ma J."/>
        </authorList>
    </citation>
    <scope>NUCLEOTIDE SEQUENCE [LARGE SCALE GENOMIC DNA]</scope>
    <source>
        <strain evidence="2">JCM 19635</strain>
    </source>
</reference>
<evidence type="ECO:0000313" key="2">
    <source>
        <dbReference type="Proteomes" id="UP001596513"/>
    </source>
</evidence>
<dbReference type="Proteomes" id="UP001596513">
    <property type="component" value="Unassembled WGS sequence"/>
</dbReference>
<sequence>MRPEDLSWISTYVFPLLVQGGVRRFARLEAEDPQIQRVVGLVQEIVEQQLPFEPALVHRPGAGAGMGLRGFELGRLKQDPGPSLA</sequence>
<keyword evidence="2" id="KW-1185">Reference proteome</keyword>
<name>A0ABW2UG58_9BACT</name>
<protein>
    <submittedName>
        <fullName evidence="1">Uncharacterized protein</fullName>
    </submittedName>
</protein>